<dbReference type="PATRIC" id="fig|1398.22.peg.3371"/>
<comment type="caution">
    <text evidence="1">The sequence shown here is derived from an EMBL/GenBank/DDBJ whole genome shotgun (WGS) entry which is preliminary data.</text>
</comment>
<gene>
    <name evidence="1" type="ORF">HMPREF3213_03358</name>
</gene>
<evidence type="ECO:0000313" key="1">
    <source>
        <dbReference type="EMBL" id="KWZ77169.1"/>
    </source>
</evidence>
<reference evidence="2" key="1">
    <citation type="submission" date="2016-01" db="EMBL/GenBank/DDBJ databases">
        <authorList>
            <person name="Mitreva M."/>
            <person name="Pepin K.H."/>
            <person name="Mihindukulasuriya K.A."/>
            <person name="Fulton R."/>
            <person name="Fronick C."/>
            <person name="O'Laughlin M."/>
            <person name="Miner T."/>
            <person name="Herter B."/>
            <person name="Rosa B.A."/>
            <person name="Cordes M."/>
            <person name="Tomlinson C."/>
            <person name="Wollam A."/>
            <person name="Palsikar V.B."/>
            <person name="Mardis E.R."/>
            <person name="Wilson R.K."/>
        </authorList>
    </citation>
    <scope>NUCLEOTIDE SEQUENCE [LARGE SCALE GENOMIC DNA]</scope>
    <source>
        <strain evidence="2">GED7749B</strain>
    </source>
</reference>
<dbReference type="AlphaFoldDB" id="A0A133KCB7"/>
<protein>
    <submittedName>
        <fullName evidence="1">Uncharacterized protein</fullName>
    </submittedName>
</protein>
<name>A0A133KCB7_HEYCO</name>
<dbReference type="EMBL" id="LRPN01000177">
    <property type="protein sequence ID" value="KWZ77169.1"/>
    <property type="molecule type" value="Genomic_DNA"/>
</dbReference>
<dbReference type="Proteomes" id="UP000070376">
    <property type="component" value="Unassembled WGS sequence"/>
</dbReference>
<organism evidence="1 2">
    <name type="scientific">Heyndrickxia coagulans</name>
    <name type="common">Weizmannia coagulans</name>
    <dbReference type="NCBI Taxonomy" id="1398"/>
    <lineage>
        <taxon>Bacteria</taxon>
        <taxon>Bacillati</taxon>
        <taxon>Bacillota</taxon>
        <taxon>Bacilli</taxon>
        <taxon>Bacillales</taxon>
        <taxon>Bacillaceae</taxon>
        <taxon>Heyndrickxia</taxon>
    </lineage>
</organism>
<sequence>MTLDSAFLQTESFAYAAGAKPDETHDCMSTAFCRRESRILRLFSFLQTKNR</sequence>
<proteinExistence type="predicted"/>
<evidence type="ECO:0000313" key="2">
    <source>
        <dbReference type="Proteomes" id="UP000070376"/>
    </source>
</evidence>
<accession>A0A133KCB7</accession>